<keyword evidence="2" id="KW-1133">Transmembrane helix</keyword>
<gene>
    <name evidence="3" type="ORF">H7F51_04430</name>
</gene>
<keyword evidence="2" id="KW-0812">Transmembrane</keyword>
<proteinExistence type="predicted"/>
<evidence type="ECO:0000256" key="1">
    <source>
        <dbReference type="SAM" id="MobiDB-lite"/>
    </source>
</evidence>
<keyword evidence="4" id="KW-1185">Reference proteome</keyword>
<evidence type="ECO:0000256" key="2">
    <source>
        <dbReference type="SAM" id="Phobius"/>
    </source>
</evidence>
<feature type="compositionally biased region" description="Polar residues" evidence="1">
    <location>
        <begin position="1"/>
        <end position="10"/>
    </location>
</feature>
<dbReference type="Proteomes" id="UP000566813">
    <property type="component" value="Unassembled WGS sequence"/>
</dbReference>
<reference evidence="3 4" key="1">
    <citation type="submission" date="2020-08" db="EMBL/GenBank/DDBJ databases">
        <title>The genome sequence of type strain Novosphingobium flavum NBRC 111647.</title>
        <authorList>
            <person name="Liu Y."/>
        </authorList>
    </citation>
    <scope>NUCLEOTIDE SEQUENCE [LARGE SCALE GENOMIC DNA]</scope>
    <source>
        <strain evidence="3 4">NBRC 111647</strain>
    </source>
</reference>
<feature type="compositionally biased region" description="Low complexity" evidence="1">
    <location>
        <begin position="35"/>
        <end position="47"/>
    </location>
</feature>
<sequence>MTKSASPTSPTRRKAPAASDKAATAVKAPARRRATAPAKTAPTTTDAAESVRAFAREYPFAVLVGGIALGALAGAVMPRAAARRLTKGAIAVAGIAGELGLLYGKQAIARASEAAEALPGAAETVGTNAADYSRKAAGVLGDVLSTASATAREASHKIGRQAIRLRSHLRH</sequence>
<protein>
    <submittedName>
        <fullName evidence="3">Uncharacterized protein</fullName>
    </submittedName>
</protein>
<name>A0A7X1FPU9_9SPHN</name>
<evidence type="ECO:0000313" key="4">
    <source>
        <dbReference type="Proteomes" id="UP000566813"/>
    </source>
</evidence>
<evidence type="ECO:0000313" key="3">
    <source>
        <dbReference type="EMBL" id="MBC2664761.1"/>
    </source>
</evidence>
<keyword evidence="2" id="KW-0472">Membrane</keyword>
<organism evidence="3 4">
    <name type="scientific">Novosphingobium flavum</name>
    <dbReference type="NCBI Taxonomy" id="1778672"/>
    <lineage>
        <taxon>Bacteria</taxon>
        <taxon>Pseudomonadati</taxon>
        <taxon>Pseudomonadota</taxon>
        <taxon>Alphaproteobacteria</taxon>
        <taxon>Sphingomonadales</taxon>
        <taxon>Sphingomonadaceae</taxon>
        <taxon>Novosphingobium</taxon>
    </lineage>
</organism>
<dbReference type="AlphaFoldDB" id="A0A7X1FPU9"/>
<feature type="transmembrane region" description="Helical" evidence="2">
    <location>
        <begin position="58"/>
        <end position="77"/>
    </location>
</feature>
<dbReference type="RefSeq" id="WP_185663033.1">
    <property type="nucleotide sequence ID" value="NZ_JACLAW010000003.1"/>
</dbReference>
<accession>A0A7X1FPU9</accession>
<comment type="caution">
    <text evidence="3">The sequence shown here is derived from an EMBL/GenBank/DDBJ whole genome shotgun (WGS) entry which is preliminary data.</text>
</comment>
<feature type="region of interest" description="Disordered" evidence="1">
    <location>
        <begin position="1"/>
        <end position="47"/>
    </location>
</feature>
<dbReference type="EMBL" id="JACLAW010000003">
    <property type="protein sequence ID" value="MBC2664761.1"/>
    <property type="molecule type" value="Genomic_DNA"/>
</dbReference>
<feature type="compositionally biased region" description="Low complexity" evidence="1">
    <location>
        <begin position="16"/>
        <end position="28"/>
    </location>
</feature>